<evidence type="ECO:0000256" key="12">
    <source>
        <dbReference type="ARBA" id="ARBA00023136"/>
    </source>
</evidence>
<dbReference type="GO" id="GO:0000155">
    <property type="term" value="F:phosphorelay sensor kinase activity"/>
    <property type="evidence" value="ECO:0007669"/>
    <property type="project" value="InterPro"/>
</dbReference>
<dbReference type="InterPro" id="IPR005467">
    <property type="entry name" value="His_kinase_dom"/>
</dbReference>
<evidence type="ECO:0000256" key="3">
    <source>
        <dbReference type="ARBA" id="ARBA00012438"/>
    </source>
</evidence>
<dbReference type="GO" id="GO:0016036">
    <property type="term" value="P:cellular response to phosphate starvation"/>
    <property type="evidence" value="ECO:0007669"/>
    <property type="project" value="TreeGrafter"/>
</dbReference>
<evidence type="ECO:0000256" key="6">
    <source>
        <dbReference type="ARBA" id="ARBA00022692"/>
    </source>
</evidence>
<dbReference type="InterPro" id="IPR036890">
    <property type="entry name" value="HATPase_C_sf"/>
</dbReference>
<keyword evidence="8 15" id="KW-0418">Kinase</keyword>
<dbReference type="InterPro" id="IPR050351">
    <property type="entry name" value="BphY/WalK/GraS-like"/>
</dbReference>
<evidence type="ECO:0000256" key="8">
    <source>
        <dbReference type="ARBA" id="ARBA00022777"/>
    </source>
</evidence>
<dbReference type="PROSITE" id="PS50109">
    <property type="entry name" value="HIS_KIN"/>
    <property type="match status" value="1"/>
</dbReference>
<dbReference type="RefSeq" id="WP_035341662.1">
    <property type="nucleotide sequence ID" value="NZ_BAUU01000006.1"/>
</dbReference>
<sequence length="345" mass="40540">MLFRYLVYKKSWIFFFVILGGMTNLLLLFDQGITVSITSIVYLNLITFVSFCLFFIWRFKRETDYFSKLRKLIDEIDTDWIESLPEHIYRFPDQMVYELLCEVDRFYRRKFTDLRQSYLLENDYLSSWIHEVKAPLTVMKMTIDAHRSNELAQKIETNWLRMHLLIDRQLYISRLPTLESDYVVEFVLIESLLKEEVRDLASWCMEKDIGVEVKAEGEQRVLTDRKWCRFIIRQLLTNAIKYSQNGGDIVITIGESDTGRVFVTIKDEGRGIQVHDLPRIFDKGFTGENGRVQNAATGLGLYLARTVANKLNITLKVASIYGKGTAVDILFLKENEMESIRRNRL</sequence>
<keyword evidence="7" id="KW-0547">Nucleotide-binding</keyword>
<dbReference type="InterPro" id="IPR036097">
    <property type="entry name" value="HisK_dim/P_sf"/>
</dbReference>
<evidence type="ECO:0000256" key="10">
    <source>
        <dbReference type="ARBA" id="ARBA00022989"/>
    </source>
</evidence>
<dbReference type="GO" id="GO:0005524">
    <property type="term" value="F:ATP binding"/>
    <property type="evidence" value="ECO:0007669"/>
    <property type="project" value="UniProtKB-KW"/>
</dbReference>
<dbReference type="PANTHER" id="PTHR45453">
    <property type="entry name" value="PHOSPHATE REGULON SENSOR PROTEIN PHOR"/>
    <property type="match status" value="1"/>
</dbReference>
<comment type="catalytic activity">
    <reaction evidence="1">
        <text>ATP + protein L-histidine = ADP + protein N-phospho-L-histidine.</text>
        <dbReference type="EC" id="2.7.13.3"/>
    </reaction>
</comment>
<feature type="transmembrane region" description="Helical" evidence="13">
    <location>
        <begin position="12"/>
        <end position="29"/>
    </location>
</feature>
<evidence type="ECO:0000256" key="1">
    <source>
        <dbReference type="ARBA" id="ARBA00000085"/>
    </source>
</evidence>
<comment type="subcellular location">
    <subcellularLocation>
        <location evidence="2">Cell membrane</location>
        <topology evidence="2">Multi-pass membrane protein</topology>
    </subcellularLocation>
</comment>
<dbReference type="GO" id="GO:0004721">
    <property type="term" value="F:phosphoprotein phosphatase activity"/>
    <property type="evidence" value="ECO:0007669"/>
    <property type="project" value="TreeGrafter"/>
</dbReference>
<dbReference type="SUPFAM" id="SSF55874">
    <property type="entry name" value="ATPase domain of HSP90 chaperone/DNA topoisomerase II/histidine kinase"/>
    <property type="match status" value="1"/>
</dbReference>
<dbReference type="EMBL" id="BAUU01000006">
    <property type="protein sequence ID" value="GAE29763.1"/>
    <property type="molecule type" value="Genomic_DNA"/>
</dbReference>
<dbReference type="GO" id="GO:0005886">
    <property type="term" value="C:plasma membrane"/>
    <property type="evidence" value="ECO:0007669"/>
    <property type="project" value="UniProtKB-SubCell"/>
</dbReference>
<protein>
    <recommendedName>
        <fullName evidence="3">histidine kinase</fullName>
        <ecNumber evidence="3">2.7.13.3</ecNumber>
    </recommendedName>
</protein>
<evidence type="ECO:0000256" key="11">
    <source>
        <dbReference type="ARBA" id="ARBA00023012"/>
    </source>
</evidence>
<feature type="transmembrane region" description="Helical" evidence="13">
    <location>
        <begin position="35"/>
        <end position="57"/>
    </location>
</feature>
<evidence type="ECO:0000313" key="15">
    <source>
        <dbReference type="EMBL" id="GAE29763.1"/>
    </source>
</evidence>
<keyword evidence="5" id="KW-0808">Transferase</keyword>
<keyword evidence="12 13" id="KW-0472">Membrane</keyword>
<dbReference type="STRING" id="1236971.JCM9152_1144"/>
<dbReference type="Gene3D" id="3.30.565.10">
    <property type="entry name" value="Histidine kinase-like ATPase, C-terminal domain"/>
    <property type="match status" value="1"/>
</dbReference>
<evidence type="ECO:0000256" key="7">
    <source>
        <dbReference type="ARBA" id="ARBA00022741"/>
    </source>
</evidence>
<keyword evidence="11" id="KW-0902">Two-component regulatory system</keyword>
<evidence type="ECO:0000256" key="2">
    <source>
        <dbReference type="ARBA" id="ARBA00004651"/>
    </source>
</evidence>
<evidence type="ECO:0000256" key="4">
    <source>
        <dbReference type="ARBA" id="ARBA00022475"/>
    </source>
</evidence>
<dbReference type="SMART" id="SM00388">
    <property type="entry name" value="HisKA"/>
    <property type="match status" value="1"/>
</dbReference>
<dbReference type="AlphaFoldDB" id="W4QDJ5"/>
<proteinExistence type="predicted"/>
<dbReference type="Proteomes" id="UP000018895">
    <property type="component" value="Unassembled WGS sequence"/>
</dbReference>
<keyword evidence="9" id="KW-0067">ATP-binding</keyword>
<dbReference type="SUPFAM" id="SSF47384">
    <property type="entry name" value="Homodimeric domain of signal transducing histidine kinase"/>
    <property type="match status" value="1"/>
</dbReference>
<name>W4QDJ5_9BACI</name>
<evidence type="ECO:0000259" key="14">
    <source>
        <dbReference type="PROSITE" id="PS50109"/>
    </source>
</evidence>
<feature type="domain" description="Histidine kinase" evidence="14">
    <location>
        <begin position="127"/>
        <end position="335"/>
    </location>
</feature>
<dbReference type="InterPro" id="IPR003594">
    <property type="entry name" value="HATPase_dom"/>
</dbReference>
<dbReference type="SMART" id="SM00387">
    <property type="entry name" value="HATPase_c"/>
    <property type="match status" value="1"/>
</dbReference>
<accession>W4QDJ5</accession>
<keyword evidence="6 13" id="KW-0812">Transmembrane</keyword>
<evidence type="ECO:0000313" key="16">
    <source>
        <dbReference type="Proteomes" id="UP000018895"/>
    </source>
</evidence>
<evidence type="ECO:0000256" key="5">
    <source>
        <dbReference type="ARBA" id="ARBA00022679"/>
    </source>
</evidence>
<dbReference type="PANTHER" id="PTHR45453:SF2">
    <property type="entry name" value="HISTIDINE KINASE"/>
    <property type="match status" value="1"/>
</dbReference>
<keyword evidence="10 13" id="KW-1133">Transmembrane helix</keyword>
<gene>
    <name evidence="15" type="ORF">JCM9152_1144</name>
</gene>
<evidence type="ECO:0000256" key="9">
    <source>
        <dbReference type="ARBA" id="ARBA00022840"/>
    </source>
</evidence>
<organism evidence="15 16">
    <name type="scientific">Halalkalibacter hemicellulosilyticusJCM 9152</name>
    <dbReference type="NCBI Taxonomy" id="1236971"/>
    <lineage>
        <taxon>Bacteria</taxon>
        <taxon>Bacillati</taxon>
        <taxon>Bacillota</taxon>
        <taxon>Bacilli</taxon>
        <taxon>Bacillales</taxon>
        <taxon>Bacillaceae</taxon>
        <taxon>Halalkalibacter</taxon>
    </lineage>
</organism>
<keyword evidence="16" id="KW-1185">Reference proteome</keyword>
<dbReference type="InterPro" id="IPR003661">
    <property type="entry name" value="HisK_dim/P_dom"/>
</dbReference>
<dbReference type="OrthoDB" id="9780487at2"/>
<dbReference type="EC" id="2.7.13.3" evidence="3"/>
<dbReference type="Pfam" id="PF02518">
    <property type="entry name" value="HATPase_c"/>
    <property type="match status" value="1"/>
</dbReference>
<comment type="caution">
    <text evidence="15">The sequence shown here is derived from an EMBL/GenBank/DDBJ whole genome shotgun (WGS) entry which is preliminary data.</text>
</comment>
<keyword evidence="4" id="KW-1003">Cell membrane</keyword>
<reference evidence="15" key="1">
    <citation type="journal article" date="2014" name="Genome Announc.">
        <title>Draft Genome Sequences of Three Alkaliphilic Bacillus Strains, Bacillus wakoensis JCM 9140T, Bacillus akibai JCM 9157T, and Bacillus hemicellulosilyticus JCM 9152T.</title>
        <authorList>
            <person name="Yuki M."/>
            <person name="Oshima K."/>
            <person name="Suda W."/>
            <person name="Oshida Y."/>
            <person name="Kitamura K."/>
            <person name="Iida T."/>
            <person name="Hattori M."/>
            <person name="Ohkuma M."/>
        </authorList>
    </citation>
    <scope>NUCLEOTIDE SEQUENCE [LARGE SCALE GENOMIC DNA]</scope>
    <source>
        <strain evidence="15">JCM 9152</strain>
    </source>
</reference>
<evidence type="ECO:0000256" key="13">
    <source>
        <dbReference type="SAM" id="Phobius"/>
    </source>
</evidence>